<protein>
    <recommendedName>
        <fullName evidence="7">UDP-3-O-acylglucosamine N-acyltransferase</fullName>
        <ecNumber evidence="7">2.3.1.191</ecNumber>
    </recommendedName>
</protein>
<dbReference type="GO" id="GO:0016410">
    <property type="term" value="F:N-acyltransferase activity"/>
    <property type="evidence" value="ECO:0007669"/>
    <property type="project" value="InterPro"/>
</dbReference>
<keyword evidence="1 7" id="KW-0444">Lipid biosynthesis</keyword>
<dbReference type="PROSITE" id="PS00101">
    <property type="entry name" value="HEXAPEP_TRANSFERASES"/>
    <property type="match status" value="1"/>
</dbReference>
<gene>
    <name evidence="7 10" type="primary">lpxD</name>
    <name evidence="10" type="ORF">CLG94_06755</name>
</gene>
<organism evidence="10 11">
    <name type="scientific">Candidatus Methylomirabilis limnetica</name>
    <dbReference type="NCBI Taxonomy" id="2033718"/>
    <lineage>
        <taxon>Bacteria</taxon>
        <taxon>Candidatus Methylomirabilota</taxon>
        <taxon>Candidatus Methylomirabilia</taxon>
        <taxon>Candidatus Methylomirabilales</taxon>
        <taxon>Candidatus Methylomirabilaceae</taxon>
        <taxon>Candidatus Methylomirabilis</taxon>
    </lineage>
</organism>
<evidence type="ECO:0000256" key="6">
    <source>
        <dbReference type="ARBA" id="ARBA00023315"/>
    </source>
</evidence>
<evidence type="ECO:0000256" key="3">
    <source>
        <dbReference type="ARBA" id="ARBA00022679"/>
    </source>
</evidence>
<evidence type="ECO:0000313" key="11">
    <source>
        <dbReference type="Proteomes" id="UP000241436"/>
    </source>
</evidence>
<dbReference type="HAMAP" id="MF_00523">
    <property type="entry name" value="LpxD"/>
    <property type="match status" value="1"/>
</dbReference>
<evidence type="ECO:0000256" key="7">
    <source>
        <dbReference type="HAMAP-Rule" id="MF_00523"/>
    </source>
</evidence>
<comment type="similarity">
    <text evidence="7">Belongs to the transferase hexapeptide repeat family. LpxD subfamily.</text>
</comment>
<keyword evidence="5 7" id="KW-0443">Lipid metabolism</keyword>
<dbReference type="NCBIfam" id="TIGR01853">
    <property type="entry name" value="lipid_A_lpxD"/>
    <property type="match status" value="1"/>
</dbReference>
<reference evidence="11" key="2">
    <citation type="journal article" date="2018" name="Environ. Microbiol.">
        <title>Bloom of a denitrifying methanotroph, 'Candidatus Methylomirabilis limnetica', in a deep stratified lake.</title>
        <authorList>
            <person name="Graf J.S."/>
            <person name="Mayr M.J."/>
            <person name="Marchant H.K."/>
            <person name="Tienken D."/>
            <person name="Hach P.F."/>
            <person name="Brand A."/>
            <person name="Schubert C.J."/>
            <person name="Kuypers M.M."/>
            <person name="Milucka J."/>
        </authorList>
    </citation>
    <scope>NUCLEOTIDE SEQUENCE [LARGE SCALE GENOMIC DNA]</scope>
    <source>
        <strain evidence="11">Zug</strain>
    </source>
</reference>
<evidence type="ECO:0000256" key="8">
    <source>
        <dbReference type="SAM" id="MobiDB-lite"/>
    </source>
</evidence>
<dbReference type="AlphaFoldDB" id="A0A2T4TY32"/>
<dbReference type="SUPFAM" id="SSF51161">
    <property type="entry name" value="Trimeric LpxA-like enzymes"/>
    <property type="match status" value="1"/>
</dbReference>
<dbReference type="GO" id="GO:0103118">
    <property type="term" value="F:UDP-3-O-[(3R)-3-hydroxyacyl]-glucosamine N-acyltransferase activity"/>
    <property type="evidence" value="ECO:0007669"/>
    <property type="project" value="UniProtKB-EC"/>
</dbReference>
<dbReference type="Gene3D" id="2.160.10.10">
    <property type="entry name" value="Hexapeptide repeat proteins"/>
    <property type="match status" value="1"/>
</dbReference>
<dbReference type="GO" id="GO:0009245">
    <property type="term" value="P:lipid A biosynthetic process"/>
    <property type="evidence" value="ECO:0007669"/>
    <property type="project" value="UniProtKB-UniRule"/>
</dbReference>
<dbReference type="PANTHER" id="PTHR43378">
    <property type="entry name" value="UDP-3-O-ACYLGLUCOSAMINE N-ACYLTRANSFERASE"/>
    <property type="match status" value="1"/>
</dbReference>
<comment type="caution">
    <text evidence="10">The sequence shown here is derived from an EMBL/GenBank/DDBJ whole genome shotgun (WGS) entry which is preliminary data.</text>
</comment>
<dbReference type="Pfam" id="PF04613">
    <property type="entry name" value="LpxD"/>
    <property type="match status" value="1"/>
</dbReference>
<reference evidence="10 11" key="1">
    <citation type="submission" date="2017-09" db="EMBL/GenBank/DDBJ databases">
        <title>Bloom of a denitrifying methanotroph, Candidatus Methylomirabilis limnetica, in a deep stratified lake.</title>
        <authorList>
            <person name="Graf J.S."/>
            <person name="Marchant H.K."/>
            <person name="Tienken D."/>
            <person name="Hach P.F."/>
            <person name="Brand A."/>
            <person name="Schubert C.J."/>
            <person name="Kuypers M.M."/>
            <person name="Milucka J."/>
        </authorList>
    </citation>
    <scope>NUCLEOTIDE SEQUENCE [LARGE SCALE GENOMIC DNA]</scope>
    <source>
        <strain evidence="10 11">Zug</strain>
    </source>
</reference>
<dbReference type="Gene3D" id="3.40.1390.10">
    <property type="entry name" value="MurE/MurF, N-terminal domain"/>
    <property type="match status" value="1"/>
</dbReference>
<dbReference type="PANTHER" id="PTHR43378:SF2">
    <property type="entry name" value="UDP-3-O-ACYLGLUCOSAMINE N-ACYLTRANSFERASE 1, MITOCHONDRIAL-RELATED"/>
    <property type="match status" value="1"/>
</dbReference>
<dbReference type="InterPro" id="IPR018357">
    <property type="entry name" value="Hexapep_transf_CS"/>
</dbReference>
<dbReference type="Pfam" id="PF00132">
    <property type="entry name" value="Hexapep"/>
    <property type="match status" value="3"/>
</dbReference>
<evidence type="ECO:0000259" key="9">
    <source>
        <dbReference type="Pfam" id="PF04613"/>
    </source>
</evidence>
<comment type="catalytic activity">
    <reaction evidence="7">
        <text>a UDP-3-O-[(3R)-3-hydroxyacyl]-alpha-D-glucosamine + a (3R)-hydroxyacyl-[ACP] = a UDP-2-N,3-O-bis[(3R)-3-hydroxyacyl]-alpha-D-glucosamine + holo-[ACP] + H(+)</text>
        <dbReference type="Rhea" id="RHEA:53836"/>
        <dbReference type="Rhea" id="RHEA-COMP:9685"/>
        <dbReference type="Rhea" id="RHEA-COMP:9945"/>
        <dbReference type="ChEBI" id="CHEBI:15378"/>
        <dbReference type="ChEBI" id="CHEBI:64479"/>
        <dbReference type="ChEBI" id="CHEBI:78827"/>
        <dbReference type="ChEBI" id="CHEBI:137740"/>
        <dbReference type="ChEBI" id="CHEBI:137748"/>
        <dbReference type="EC" id="2.3.1.191"/>
    </reaction>
</comment>
<dbReference type="InterPro" id="IPR007691">
    <property type="entry name" value="LpxD"/>
</dbReference>
<dbReference type="InterPro" id="IPR020573">
    <property type="entry name" value="UDP_GlcNAc_AcTrfase_non-rep"/>
</dbReference>
<sequence length="361" mass="37871">MAMQLRELAEKLRCRLVGNDDVDVRRLAPLHEAGEGDLVLVVNARDLPALEATRASAVIVREGSPPCSKPALVTNDPYLAFVQALRLFYTPDRPTPGVHPSSIVAEGARLAEDVAIGPLSVVETDVTIGPRSIVGAQVYIGRGSHIGADCWFYPQVMVREGVEIGDRVIIHSGAVIGSDGFGYLKDGQGVRIKIPQVGRVILEDDVEIGANVTIDRATMGATRIKRGTKIDNLVQIAHNVVVGADTVIVALSGISGSTKIGDRVTLAGQVGVVDHVEIGDDVTVGAQAGVSKNLPPGGVFLGSPAVPHLAFKRSVAAVNRLPQILSTLKRIEARLASLEGAASERREGAQPSQSASDGGPQ</sequence>
<name>A0A2T4TY32_9BACT</name>
<feature type="region of interest" description="Disordered" evidence="8">
    <location>
        <begin position="340"/>
        <end position="361"/>
    </location>
</feature>
<evidence type="ECO:0000256" key="4">
    <source>
        <dbReference type="ARBA" id="ARBA00022737"/>
    </source>
</evidence>
<dbReference type="EMBL" id="NVQC01000020">
    <property type="protein sequence ID" value="PTL35989.1"/>
    <property type="molecule type" value="Genomic_DNA"/>
</dbReference>
<dbReference type="UniPathway" id="UPA00973"/>
<proteinExistence type="inferred from homology"/>
<accession>A0A2T4TY32</accession>
<dbReference type="EC" id="2.3.1.191" evidence="7"/>
<feature type="domain" description="UDP-3-O-[3-hydroxymyristoyl] glucosamine N-acyltransferase non-repeat region" evidence="9">
    <location>
        <begin position="21"/>
        <end position="87"/>
    </location>
</feature>
<keyword evidence="4 7" id="KW-0677">Repeat</keyword>
<keyword evidence="6 7" id="KW-0012">Acyltransferase</keyword>
<dbReference type="CDD" id="cd03352">
    <property type="entry name" value="LbH_LpxD"/>
    <property type="match status" value="1"/>
</dbReference>
<evidence type="ECO:0000313" key="10">
    <source>
        <dbReference type="EMBL" id="PTL35989.1"/>
    </source>
</evidence>
<dbReference type="NCBIfam" id="NF002060">
    <property type="entry name" value="PRK00892.1"/>
    <property type="match status" value="1"/>
</dbReference>
<evidence type="ECO:0000256" key="2">
    <source>
        <dbReference type="ARBA" id="ARBA00022556"/>
    </source>
</evidence>
<comment type="subunit">
    <text evidence="7">Homotrimer.</text>
</comment>
<dbReference type="GO" id="GO:0016020">
    <property type="term" value="C:membrane"/>
    <property type="evidence" value="ECO:0007669"/>
    <property type="project" value="GOC"/>
</dbReference>
<dbReference type="Proteomes" id="UP000241436">
    <property type="component" value="Unassembled WGS sequence"/>
</dbReference>
<comment type="pathway">
    <text evidence="7">Bacterial outer membrane biogenesis; LPS lipid A biosynthesis.</text>
</comment>
<dbReference type="InterPro" id="IPR001451">
    <property type="entry name" value="Hexapep"/>
</dbReference>
<dbReference type="InterPro" id="IPR011004">
    <property type="entry name" value="Trimer_LpxA-like_sf"/>
</dbReference>
<feature type="active site" description="Proton acceptor" evidence="7">
    <location>
        <position position="238"/>
    </location>
</feature>
<feature type="compositionally biased region" description="Polar residues" evidence="8">
    <location>
        <begin position="350"/>
        <end position="361"/>
    </location>
</feature>
<keyword evidence="11" id="KW-1185">Reference proteome</keyword>
<keyword evidence="3 7" id="KW-0808">Transferase</keyword>
<comment type="function">
    <text evidence="7">Catalyzes the N-acylation of UDP-3-O-acylglucosamine using 3-hydroxyacyl-ACP as the acyl donor. Is involved in the biosynthesis of lipid A, a phosphorylated glycolipid that anchors the lipopolysaccharide to the outer membrane of the cell.</text>
</comment>
<evidence type="ECO:0000256" key="5">
    <source>
        <dbReference type="ARBA" id="ARBA00023098"/>
    </source>
</evidence>
<evidence type="ECO:0000256" key="1">
    <source>
        <dbReference type="ARBA" id="ARBA00022516"/>
    </source>
</evidence>
<keyword evidence="2 7" id="KW-0441">Lipid A biosynthesis</keyword>